<name>A0AAW7SVV4_BURVI</name>
<dbReference type="AlphaFoldDB" id="A0AAW7SVV4"/>
<reference evidence="3" key="2">
    <citation type="submission" date="2023-07" db="EMBL/GenBank/DDBJ databases">
        <title>A collection of bacterial strains from the Burkholderia cepacia Research Laboratory and Repository.</title>
        <authorList>
            <person name="Lipuma J."/>
            <person name="Spilker T."/>
            <person name="Caverly L."/>
        </authorList>
    </citation>
    <scope>NUCLEOTIDE SEQUENCE</scope>
    <source>
        <strain evidence="3">AU44268</strain>
    </source>
</reference>
<evidence type="ECO:0000313" key="3">
    <source>
        <dbReference type="EMBL" id="MDN7793933.1"/>
    </source>
</evidence>
<keyword evidence="4" id="KW-1185">Reference proteome</keyword>
<dbReference type="EMBL" id="JAUJRV010000001">
    <property type="protein sequence ID" value="MDN7793933.1"/>
    <property type="molecule type" value="Genomic_DNA"/>
</dbReference>
<proteinExistence type="predicted"/>
<organism evidence="3 5">
    <name type="scientific">Burkholderia vietnamiensis</name>
    <dbReference type="NCBI Taxonomy" id="60552"/>
    <lineage>
        <taxon>Bacteria</taxon>
        <taxon>Pseudomonadati</taxon>
        <taxon>Pseudomonadota</taxon>
        <taxon>Betaproteobacteria</taxon>
        <taxon>Burkholderiales</taxon>
        <taxon>Burkholderiaceae</taxon>
        <taxon>Burkholderia</taxon>
        <taxon>Burkholderia cepacia complex</taxon>
    </lineage>
</organism>
<evidence type="ECO:0000313" key="5">
    <source>
        <dbReference type="Proteomes" id="UP001171620"/>
    </source>
</evidence>
<evidence type="ECO:0000313" key="2">
    <source>
        <dbReference type="EMBL" id="MBJ9686336.1"/>
    </source>
</evidence>
<evidence type="ECO:0000313" key="4">
    <source>
        <dbReference type="Proteomes" id="UP000808215"/>
    </source>
</evidence>
<reference evidence="2 4" key="1">
    <citation type="submission" date="2020-11" db="EMBL/GenBank/DDBJ databases">
        <title>Enhanced detection system for hospital associated transmission using whole genome sequencing surveillance.</title>
        <authorList>
            <person name="Harrison L.H."/>
            <person name="Van Tyne D."/>
            <person name="Marsh J.W."/>
            <person name="Griffith M.P."/>
            <person name="Snyder D.J."/>
            <person name="Cooper V.S."/>
            <person name="Mustapha M."/>
        </authorList>
    </citation>
    <scope>NUCLEOTIDE SEQUENCE [LARGE SCALE GENOMIC DNA]</scope>
    <source>
        <strain evidence="2 4">BC00020</strain>
    </source>
</reference>
<protein>
    <submittedName>
        <fullName evidence="3">Uncharacterized protein</fullName>
    </submittedName>
</protein>
<sequence>MASTIWLPTRMSLMPDTRMSRVFRVRPIRHEAPPGCRPATAIRPLNLHTRKQHALRVNPAFHDSQRNNKKIVRKDNSISANLNDLPIREYLVTNFSLNYRFWPPRAEFVTASGSEHPLRHTGRTCRIARTAPPDGASQHAA</sequence>
<dbReference type="RefSeq" id="WP_124260008.1">
    <property type="nucleotide sequence ID" value="NZ_CADESV010000009.1"/>
</dbReference>
<gene>
    <name evidence="2" type="ORF">I5589_04490</name>
    <name evidence="3" type="ORF">QZM33_03040</name>
</gene>
<dbReference type="Proteomes" id="UP001171620">
    <property type="component" value="Unassembled WGS sequence"/>
</dbReference>
<accession>A0AAW7SVV4</accession>
<evidence type="ECO:0000256" key="1">
    <source>
        <dbReference type="SAM" id="MobiDB-lite"/>
    </source>
</evidence>
<feature type="region of interest" description="Disordered" evidence="1">
    <location>
        <begin position="114"/>
        <end position="141"/>
    </location>
</feature>
<comment type="caution">
    <text evidence="3">The sequence shown here is derived from an EMBL/GenBank/DDBJ whole genome shotgun (WGS) entry which is preliminary data.</text>
</comment>
<dbReference type="EMBL" id="JADVKH010000007">
    <property type="protein sequence ID" value="MBJ9686336.1"/>
    <property type="molecule type" value="Genomic_DNA"/>
</dbReference>
<dbReference type="GeneID" id="45684206"/>
<dbReference type="Proteomes" id="UP000808215">
    <property type="component" value="Unassembled WGS sequence"/>
</dbReference>